<gene>
    <name evidence="1" type="ORF">g.55849</name>
</gene>
<evidence type="ECO:0000313" key="1">
    <source>
        <dbReference type="EMBL" id="JAS88902.1"/>
    </source>
</evidence>
<feature type="non-terminal residue" evidence="1">
    <location>
        <position position="116"/>
    </location>
</feature>
<name>A0A1B6IPP3_9HEMI</name>
<protein>
    <submittedName>
        <fullName evidence="1">Uncharacterized protein</fullName>
    </submittedName>
</protein>
<organism evidence="1">
    <name type="scientific">Homalodisca liturata</name>
    <dbReference type="NCBI Taxonomy" id="320908"/>
    <lineage>
        <taxon>Eukaryota</taxon>
        <taxon>Metazoa</taxon>
        <taxon>Ecdysozoa</taxon>
        <taxon>Arthropoda</taxon>
        <taxon>Hexapoda</taxon>
        <taxon>Insecta</taxon>
        <taxon>Pterygota</taxon>
        <taxon>Neoptera</taxon>
        <taxon>Paraneoptera</taxon>
        <taxon>Hemiptera</taxon>
        <taxon>Auchenorrhyncha</taxon>
        <taxon>Membracoidea</taxon>
        <taxon>Cicadellidae</taxon>
        <taxon>Cicadellinae</taxon>
        <taxon>Proconiini</taxon>
        <taxon>Homalodisca</taxon>
    </lineage>
</organism>
<reference evidence="1" key="1">
    <citation type="submission" date="2015-11" db="EMBL/GenBank/DDBJ databases">
        <title>De novo transcriptome assembly of four potential Pierce s Disease insect vectors from Arizona vineyards.</title>
        <authorList>
            <person name="Tassone E.E."/>
        </authorList>
    </citation>
    <scope>NUCLEOTIDE SEQUENCE</scope>
</reference>
<dbReference type="EMBL" id="GECU01018804">
    <property type="protein sequence ID" value="JAS88902.1"/>
    <property type="molecule type" value="Transcribed_RNA"/>
</dbReference>
<proteinExistence type="predicted"/>
<feature type="non-terminal residue" evidence="1">
    <location>
        <position position="1"/>
    </location>
</feature>
<dbReference type="AlphaFoldDB" id="A0A1B6IPP3"/>
<accession>A0A1B6IPP3</accession>
<sequence>LNYKAFVFKKLMAIAEASEDGGDVDEICQDCAQEHDDGLYLMYRESIFPSSKDAEECAEGICKKLNKKELEFGDIKRFFPEEHKDVFKYLAGVEPKEGTDEKIKKKQLVSTAVELY</sequence>